<dbReference type="EMBL" id="GGFJ01011731">
    <property type="protein sequence ID" value="MBW60872.1"/>
    <property type="molecule type" value="Transcribed_RNA"/>
</dbReference>
<feature type="compositionally biased region" description="Basic residues" evidence="1">
    <location>
        <begin position="130"/>
        <end position="140"/>
    </location>
</feature>
<reference evidence="3" key="1">
    <citation type="submission" date="2018-01" db="EMBL/GenBank/DDBJ databases">
        <title>An insight into the sialome of Amazonian anophelines.</title>
        <authorList>
            <person name="Ribeiro J.M."/>
            <person name="Scarpassa V."/>
            <person name="Calvo E."/>
        </authorList>
    </citation>
    <scope>NUCLEOTIDE SEQUENCE</scope>
    <source>
        <tissue evidence="3">Salivary glands</tissue>
    </source>
</reference>
<feature type="compositionally biased region" description="Basic and acidic residues" evidence="1">
    <location>
        <begin position="90"/>
        <end position="100"/>
    </location>
</feature>
<feature type="region of interest" description="Disordered" evidence="1">
    <location>
        <begin position="90"/>
        <end position="150"/>
    </location>
</feature>
<organism evidence="3">
    <name type="scientific">Anopheles marajoara</name>
    <dbReference type="NCBI Taxonomy" id="58244"/>
    <lineage>
        <taxon>Eukaryota</taxon>
        <taxon>Metazoa</taxon>
        <taxon>Ecdysozoa</taxon>
        <taxon>Arthropoda</taxon>
        <taxon>Hexapoda</taxon>
        <taxon>Insecta</taxon>
        <taxon>Pterygota</taxon>
        <taxon>Neoptera</taxon>
        <taxon>Endopterygota</taxon>
        <taxon>Diptera</taxon>
        <taxon>Nematocera</taxon>
        <taxon>Culicoidea</taxon>
        <taxon>Culicidae</taxon>
        <taxon>Anophelinae</taxon>
        <taxon>Anopheles</taxon>
    </lineage>
</organism>
<feature type="chain" id="PRO_5014947701" evidence="2">
    <location>
        <begin position="18"/>
        <end position="150"/>
    </location>
</feature>
<evidence type="ECO:0000256" key="2">
    <source>
        <dbReference type="SAM" id="SignalP"/>
    </source>
</evidence>
<accession>A0A2M4C6B2</accession>
<proteinExistence type="predicted"/>
<keyword evidence="2" id="KW-0732">Signal</keyword>
<protein>
    <submittedName>
        <fullName evidence="3">Putative secreted protein</fullName>
    </submittedName>
</protein>
<name>A0A2M4C6B2_9DIPT</name>
<dbReference type="AlphaFoldDB" id="A0A2M4C6B2"/>
<sequence length="150" mass="16911">MMLLLMMMMTMIATTLQSTNQTQSEKSRIYPPSLPGWVGWRWRSTFWIPRFVCVCVCVSCRWFLDRLRDAVAGPGGTGILRRTAIDAIDRSRSNRTDLRRPPTQTEISQNINKHRKGPRSLAGGIPVHGPRCKQIIKHGSPHPSSDSPEG</sequence>
<feature type="signal peptide" evidence="2">
    <location>
        <begin position="1"/>
        <end position="17"/>
    </location>
</feature>
<evidence type="ECO:0000256" key="1">
    <source>
        <dbReference type="SAM" id="MobiDB-lite"/>
    </source>
</evidence>
<evidence type="ECO:0000313" key="3">
    <source>
        <dbReference type="EMBL" id="MBW60872.1"/>
    </source>
</evidence>
<feature type="compositionally biased region" description="Polar residues" evidence="1">
    <location>
        <begin position="102"/>
        <end position="111"/>
    </location>
</feature>